<gene>
    <name evidence="2" type="ORF">IAA48_00905</name>
</gene>
<feature type="transmembrane region" description="Helical" evidence="1">
    <location>
        <begin position="134"/>
        <end position="152"/>
    </location>
</feature>
<protein>
    <submittedName>
        <fullName evidence="2">Uncharacterized protein</fullName>
    </submittedName>
</protein>
<reference evidence="2" key="2">
    <citation type="submission" date="2021-04" db="EMBL/GenBank/DDBJ databases">
        <authorList>
            <person name="Gilroy R."/>
        </authorList>
    </citation>
    <scope>NUCLEOTIDE SEQUENCE</scope>
    <source>
        <strain evidence="2">421</strain>
    </source>
</reference>
<keyword evidence="1" id="KW-0812">Transmembrane</keyword>
<evidence type="ECO:0000256" key="1">
    <source>
        <dbReference type="SAM" id="Phobius"/>
    </source>
</evidence>
<dbReference type="EMBL" id="DXGE01000004">
    <property type="protein sequence ID" value="HIW85032.1"/>
    <property type="molecule type" value="Genomic_DNA"/>
</dbReference>
<feature type="transmembrane region" description="Helical" evidence="1">
    <location>
        <begin position="108"/>
        <end position="127"/>
    </location>
</feature>
<reference evidence="2" key="1">
    <citation type="journal article" date="2021" name="PeerJ">
        <title>Extensive microbial diversity within the chicken gut microbiome revealed by metagenomics and culture.</title>
        <authorList>
            <person name="Gilroy R."/>
            <person name="Ravi A."/>
            <person name="Getino M."/>
            <person name="Pursley I."/>
            <person name="Horton D.L."/>
            <person name="Alikhan N.F."/>
            <person name="Baker D."/>
            <person name="Gharbi K."/>
            <person name="Hall N."/>
            <person name="Watson M."/>
            <person name="Adriaenssens E.M."/>
            <person name="Foster-Nyarko E."/>
            <person name="Jarju S."/>
            <person name="Secka A."/>
            <person name="Antonio M."/>
            <person name="Oren A."/>
            <person name="Chaudhuri R.R."/>
            <person name="La Ragione R."/>
            <person name="Hildebrand F."/>
            <person name="Pallen M.J."/>
        </authorList>
    </citation>
    <scope>NUCLEOTIDE SEQUENCE</scope>
    <source>
        <strain evidence="2">421</strain>
    </source>
</reference>
<accession>A0A9D1UEN5</accession>
<organism evidence="2 3">
    <name type="scientific">Candidatus Eubacterium faecipullorum</name>
    <dbReference type="NCBI Taxonomy" id="2838571"/>
    <lineage>
        <taxon>Bacteria</taxon>
        <taxon>Bacillati</taxon>
        <taxon>Bacillota</taxon>
        <taxon>Clostridia</taxon>
        <taxon>Eubacteriales</taxon>
        <taxon>Eubacteriaceae</taxon>
        <taxon>Eubacterium</taxon>
    </lineage>
</organism>
<dbReference type="Proteomes" id="UP000824205">
    <property type="component" value="Unassembled WGS sequence"/>
</dbReference>
<feature type="transmembrane region" description="Helical" evidence="1">
    <location>
        <begin position="233"/>
        <end position="251"/>
    </location>
</feature>
<keyword evidence="1" id="KW-1133">Transmembrane helix</keyword>
<sequence>MNEQEFLQKATSKIYNFRKKQIIAGELHDHILLKKQRFEEAGYTEEQAEEKSVEAMGNAEDIADALGKLYKSYNAAPDIIFLLITCAALAGSYFALERFVFGDPGVLSLLLCGILGGVALFCLYAAYASFKKHPTAALCVLLAGAGTGYYEYLLTNELSRLTDGSFTVLWNYIINGELYFNRNQQSTEMQTAVLSILGVLFLTVFLFVLLYGIKKVTCNNRKIDNGVNKITTILCIALFAVSAIFSAYFGISTINRIQAFQSEYEAAFQFVIDIEKNCSTQEEVSEFLEGAEYSFSTDGEESVGSYGYSHNLVNIYIDFYTEPEPFDPEDYDTGMERLYNEMIQKQDYAERYVYNISLSSEPQRFANDYDSLTLAALKADEETIEALYSFRPYEHTTQERYEYFIKYTPTLFTVKKCSRELANSEFEFKYIEGSGEAKETEYFSFTTETQELLDFKAREAEIIEILKNTDSRDRLEIAQLTGTTASDPGFTREEYEEFIDYCCIYLGEDSEIYQNRDLALDLYDSFIEYKIYDEWSFTLYRLGEENIVIFDNNIDVFEYLNNPKDLYIDEVDLSGKPLYGAVDYEPFNKLTINGGFFDKKGLYYDSAEKIRYYTPDGEAYRYDSMIDMNEAEDNKKKYLLKNNERANYSADICFIDPDGWLVIDENAEITQSADGTYRDSGGKIFTPVFETSWDQNGDLLFAEDLE</sequence>
<keyword evidence="1" id="KW-0472">Membrane</keyword>
<evidence type="ECO:0000313" key="2">
    <source>
        <dbReference type="EMBL" id="HIW85032.1"/>
    </source>
</evidence>
<proteinExistence type="predicted"/>
<feature type="transmembrane region" description="Helical" evidence="1">
    <location>
        <begin position="192"/>
        <end position="213"/>
    </location>
</feature>
<name>A0A9D1UEN5_9FIRM</name>
<dbReference type="AlphaFoldDB" id="A0A9D1UEN5"/>
<feature type="transmembrane region" description="Helical" evidence="1">
    <location>
        <begin position="79"/>
        <end position="96"/>
    </location>
</feature>
<evidence type="ECO:0000313" key="3">
    <source>
        <dbReference type="Proteomes" id="UP000824205"/>
    </source>
</evidence>
<comment type="caution">
    <text evidence="2">The sequence shown here is derived from an EMBL/GenBank/DDBJ whole genome shotgun (WGS) entry which is preliminary data.</text>
</comment>